<dbReference type="AlphaFoldDB" id="A0AAW0Q7E0"/>
<proteinExistence type="predicted"/>
<organism evidence="1 2">
    <name type="scientific">Apiospora kogelbergensis</name>
    <dbReference type="NCBI Taxonomy" id="1337665"/>
    <lineage>
        <taxon>Eukaryota</taxon>
        <taxon>Fungi</taxon>
        <taxon>Dikarya</taxon>
        <taxon>Ascomycota</taxon>
        <taxon>Pezizomycotina</taxon>
        <taxon>Sordariomycetes</taxon>
        <taxon>Xylariomycetidae</taxon>
        <taxon>Amphisphaeriales</taxon>
        <taxon>Apiosporaceae</taxon>
        <taxon>Apiospora</taxon>
    </lineage>
</organism>
<reference evidence="1 2" key="1">
    <citation type="submission" date="2023-01" db="EMBL/GenBank/DDBJ databases">
        <title>Analysis of 21 Apiospora genomes using comparative genomics revels a genus with tremendous synthesis potential of carbohydrate active enzymes and secondary metabolites.</title>
        <authorList>
            <person name="Sorensen T."/>
        </authorList>
    </citation>
    <scope>NUCLEOTIDE SEQUENCE [LARGE SCALE GENOMIC DNA]</scope>
    <source>
        <strain evidence="1 2">CBS 117206</strain>
    </source>
</reference>
<comment type="caution">
    <text evidence="1">The sequence shown here is derived from an EMBL/GenBank/DDBJ whole genome shotgun (WGS) entry which is preliminary data.</text>
</comment>
<keyword evidence="2" id="KW-1185">Reference proteome</keyword>
<evidence type="ECO:0000313" key="2">
    <source>
        <dbReference type="Proteomes" id="UP001392437"/>
    </source>
</evidence>
<accession>A0AAW0Q7E0</accession>
<dbReference type="Proteomes" id="UP001392437">
    <property type="component" value="Unassembled WGS sequence"/>
</dbReference>
<protein>
    <submittedName>
        <fullName evidence="1">Uncharacterized protein</fullName>
    </submittedName>
</protein>
<dbReference type="EMBL" id="JAQQWP010000011">
    <property type="protein sequence ID" value="KAK8095602.1"/>
    <property type="molecule type" value="Genomic_DNA"/>
</dbReference>
<gene>
    <name evidence="1" type="ORF">PG999_013624</name>
</gene>
<evidence type="ECO:0000313" key="1">
    <source>
        <dbReference type="EMBL" id="KAK8095602.1"/>
    </source>
</evidence>
<name>A0AAW0Q7E0_9PEZI</name>
<sequence>MPYYDSGIYPSPTRVVIMSERPAAKSEGKKDIQQVHQQQLLGALCRDSPFAATLVADVRSKQQGVKMSKPMPPNPALRHWISRMVGR</sequence>